<protein>
    <recommendedName>
        <fullName evidence="2">dUTP diphosphatase</fullName>
        <ecNumber evidence="2">3.6.1.23</ecNumber>
    </recommendedName>
</protein>
<keyword evidence="8" id="KW-1185">Reference proteome</keyword>
<organism evidence="7 8">
    <name type="scientific">Sporomusa termitida</name>
    <dbReference type="NCBI Taxonomy" id="2377"/>
    <lineage>
        <taxon>Bacteria</taxon>
        <taxon>Bacillati</taxon>
        <taxon>Bacillota</taxon>
        <taxon>Negativicutes</taxon>
        <taxon>Selenomonadales</taxon>
        <taxon>Sporomusaceae</taxon>
        <taxon>Sporomusa</taxon>
    </lineage>
</organism>
<dbReference type="CDD" id="cd07557">
    <property type="entry name" value="trimeric_dUTPase"/>
    <property type="match status" value="1"/>
</dbReference>
<evidence type="ECO:0000313" key="8">
    <source>
        <dbReference type="Proteomes" id="UP000320776"/>
    </source>
</evidence>
<sequence length="146" mass="15497">MVRGFEIVSQYLDSGISLPVRKTAASAGYDMAAAQDRTLLPGKVTLVPTGLKAYMAGDEYLGIHIRSGLAVKQGLSLINGQGIIDADYYNNPANEGHIMIAVFNHSDQPVLITKGTRLAQGIFYKYLLADHDCPGGDRLGGLGSTG</sequence>
<dbReference type="AlphaFoldDB" id="A0A517DT75"/>
<keyword evidence="3 7" id="KW-0378">Hydrolase</keyword>
<proteinExistence type="inferred from homology"/>
<dbReference type="InterPro" id="IPR033704">
    <property type="entry name" value="dUTPase_trimeric"/>
</dbReference>
<comment type="similarity">
    <text evidence="1">Belongs to the dUTPase family.</text>
</comment>
<dbReference type="InterPro" id="IPR008181">
    <property type="entry name" value="dUTPase"/>
</dbReference>
<evidence type="ECO:0000256" key="4">
    <source>
        <dbReference type="ARBA" id="ARBA00023080"/>
    </source>
</evidence>
<comment type="catalytic activity">
    <reaction evidence="5">
        <text>dUTP + H2O = dUMP + diphosphate + H(+)</text>
        <dbReference type="Rhea" id="RHEA:10248"/>
        <dbReference type="ChEBI" id="CHEBI:15377"/>
        <dbReference type="ChEBI" id="CHEBI:15378"/>
        <dbReference type="ChEBI" id="CHEBI:33019"/>
        <dbReference type="ChEBI" id="CHEBI:61555"/>
        <dbReference type="ChEBI" id="CHEBI:246422"/>
        <dbReference type="EC" id="3.6.1.23"/>
    </reaction>
</comment>
<feature type="domain" description="dUTPase-like" evidence="6">
    <location>
        <begin position="17"/>
        <end position="126"/>
    </location>
</feature>
<dbReference type="GO" id="GO:0004170">
    <property type="term" value="F:dUTP diphosphatase activity"/>
    <property type="evidence" value="ECO:0007669"/>
    <property type="project" value="UniProtKB-EC"/>
</dbReference>
<evidence type="ECO:0000313" key="7">
    <source>
        <dbReference type="EMBL" id="QDR80551.1"/>
    </source>
</evidence>
<keyword evidence="4" id="KW-0546">Nucleotide metabolism</keyword>
<reference evidence="7 8" key="1">
    <citation type="submission" date="2019-02" db="EMBL/GenBank/DDBJ databases">
        <title>Closed genome of Sporomusa termitida DSM 4440.</title>
        <authorList>
            <person name="Poehlein A."/>
            <person name="Daniel R."/>
        </authorList>
    </citation>
    <scope>NUCLEOTIDE SEQUENCE [LARGE SCALE GENOMIC DNA]</scope>
    <source>
        <strain evidence="7 8">DSM 4440</strain>
    </source>
</reference>
<dbReference type="InterPro" id="IPR036157">
    <property type="entry name" value="dUTPase-like_sf"/>
</dbReference>
<evidence type="ECO:0000256" key="2">
    <source>
        <dbReference type="ARBA" id="ARBA00012379"/>
    </source>
</evidence>
<dbReference type="OrthoDB" id="9809956at2"/>
<dbReference type="SUPFAM" id="SSF51283">
    <property type="entry name" value="dUTPase-like"/>
    <property type="match status" value="1"/>
</dbReference>
<dbReference type="Gene3D" id="2.70.40.10">
    <property type="match status" value="1"/>
</dbReference>
<dbReference type="EMBL" id="CP036259">
    <property type="protein sequence ID" value="QDR80551.1"/>
    <property type="molecule type" value="Genomic_DNA"/>
</dbReference>
<dbReference type="KEGG" id="sted:SPTER_18790"/>
<dbReference type="PANTHER" id="PTHR11241">
    <property type="entry name" value="DEOXYURIDINE 5'-TRIPHOSPHATE NUCLEOTIDOHYDROLASE"/>
    <property type="match status" value="1"/>
</dbReference>
<evidence type="ECO:0000256" key="1">
    <source>
        <dbReference type="ARBA" id="ARBA00006581"/>
    </source>
</evidence>
<dbReference type="EC" id="3.6.1.23" evidence="2"/>
<accession>A0A517DT75</accession>
<dbReference type="Proteomes" id="UP000320776">
    <property type="component" value="Chromosome"/>
</dbReference>
<evidence type="ECO:0000259" key="6">
    <source>
        <dbReference type="Pfam" id="PF00692"/>
    </source>
</evidence>
<dbReference type="GO" id="GO:0046081">
    <property type="term" value="P:dUTP catabolic process"/>
    <property type="evidence" value="ECO:0007669"/>
    <property type="project" value="InterPro"/>
</dbReference>
<evidence type="ECO:0000256" key="3">
    <source>
        <dbReference type="ARBA" id="ARBA00022801"/>
    </source>
</evidence>
<gene>
    <name evidence="7" type="primary">dut</name>
    <name evidence="7" type="ORF">SPTER_18790</name>
</gene>
<dbReference type="InterPro" id="IPR029054">
    <property type="entry name" value="dUTPase-like"/>
</dbReference>
<dbReference type="GO" id="GO:0000287">
    <property type="term" value="F:magnesium ion binding"/>
    <property type="evidence" value="ECO:0007669"/>
    <property type="project" value="InterPro"/>
</dbReference>
<dbReference type="RefSeq" id="WP_144350148.1">
    <property type="nucleotide sequence ID" value="NZ_CP036259.1"/>
</dbReference>
<name>A0A517DT75_9FIRM</name>
<dbReference type="Pfam" id="PF00692">
    <property type="entry name" value="dUTPase"/>
    <property type="match status" value="1"/>
</dbReference>
<dbReference type="GO" id="GO:0006226">
    <property type="term" value="P:dUMP biosynthetic process"/>
    <property type="evidence" value="ECO:0007669"/>
    <property type="project" value="InterPro"/>
</dbReference>
<dbReference type="PANTHER" id="PTHR11241:SF0">
    <property type="entry name" value="DEOXYURIDINE 5'-TRIPHOSPHATE NUCLEOTIDOHYDROLASE"/>
    <property type="match status" value="1"/>
</dbReference>
<evidence type="ECO:0000256" key="5">
    <source>
        <dbReference type="ARBA" id="ARBA00047686"/>
    </source>
</evidence>